<feature type="transmembrane region" description="Helical" evidence="7">
    <location>
        <begin position="78"/>
        <end position="101"/>
    </location>
</feature>
<dbReference type="EMBL" id="JAUCGQ010000001">
    <property type="protein sequence ID" value="MDM7855684.1"/>
    <property type="molecule type" value="Genomic_DNA"/>
</dbReference>
<evidence type="ECO:0000256" key="7">
    <source>
        <dbReference type="SAM" id="Phobius"/>
    </source>
</evidence>
<dbReference type="Proteomes" id="UP001529338">
    <property type="component" value="Unassembled WGS sequence"/>
</dbReference>
<feature type="transmembrane region" description="Helical" evidence="7">
    <location>
        <begin position="145"/>
        <end position="167"/>
    </location>
</feature>
<comment type="subcellular location">
    <subcellularLocation>
        <location evidence="1">Cell membrane</location>
        <topology evidence="1">Multi-pass membrane protein</topology>
    </subcellularLocation>
</comment>
<feature type="transmembrane region" description="Helical" evidence="7">
    <location>
        <begin position="194"/>
        <end position="218"/>
    </location>
</feature>
<evidence type="ECO:0000256" key="2">
    <source>
        <dbReference type="ARBA" id="ARBA00022475"/>
    </source>
</evidence>
<evidence type="ECO:0000256" key="3">
    <source>
        <dbReference type="ARBA" id="ARBA00022692"/>
    </source>
</evidence>
<protein>
    <submittedName>
        <fullName evidence="8">YihY/virulence factor BrkB family protein</fullName>
    </submittedName>
</protein>
<comment type="caution">
    <text evidence="8">The sequence shown here is derived from an EMBL/GenBank/DDBJ whole genome shotgun (WGS) entry which is preliminary data.</text>
</comment>
<sequence length="356" mass="36422">MIRNRRRGAAHDGDAAAPPAGAGRAHVAAAAAAPDPGADRPSLVQRAKALLDRLQRTRAARANARFGAKGGGLLTGGIAYATLFSVFAGLTIGYAVFMAVLGKNEHLRQSVITAISDALPGIIKTSAGDTQGLIDPSSLHLSGGLTAAGIVAFVVLVLSAISATAALQTAVRAMFTDEGGGNAAMGKVRQLGGFAAFAVAILLSAILTTAMASVTQWVLGRLDWSGGTTIALRLVGALVAFAVDAGMFVLVVRFLAGQRPPWRDQLWGAGIAAFGIGVVRWLGTSVVAGSAAKHNPALASFAVIVTLLVWVNLIARIVLLASAWTANPPLRVQPPAPPQEQARDVSREGDARAALS</sequence>
<feature type="transmembrane region" description="Helical" evidence="7">
    <location>
        <begin position="298"/>
        <end position="321"/>
    </location>
</feature>
<dbReference type="InterPro" id="IPR017039">
    <property type="entry name" value="Virul_fac_BrkB"/>
</dbReference>
<dbReference type="Pfam" id="PF03631">
    <property type="entry name" value="Virul_fac_BrkB"/>
    <property type="match status" value="1"/>
</dbReference>
<keyword evidence="4 7" id="KW-1133">Transmembrane helix</keyword>
<feature type="region of interest" description="Disordered" evidence="6">
    <location>
        <begin position="1"/>
        <end position="20"/>
    </location>
</feature>
<evidence type="ECO:0000256" key="6">
    <source>
        <dbReference type="SAM" id="MobiDB-lite"/>
    </source>
</evidence>
<dbReference type="PANTHER" id="PTHR30213:SF1">
    <property type="entry name" value="INNER MEMBRANE PROTEIN YHJD"/>
    <property type="match status" value="1"/>
</dbReference>
<organism evidence="8 9">
    <name type="scientific">Cellulomonas alba</name>
    <dbReference type="NCBI Taxonomy" id="3053467"/>
    <lineage>
        <taxon>Bacteria</taxon>
        <taxon>Bacillati</taxon>
        <taxon>Actinomycetota</taxon>
        <taxon>Actinomycetes</taxon>
        <taxon>Micrococcales</taxon>
        <taxon>Cellulomonadaceae</taxon>
        <taxon>Cellulomonas</taxon>
    </lineage>
</organism>
<accession>A0ABT7SHL5</accession>
<name>A0ABT7SHL5_9CELL</name>
<evidence type="ECO:0000256" key="1">
    <source>
        <dbReference type="ARBA" id="ARBA00004651"/>
    </source>
</evidence>
<keyword evidence="5 7" id="KW-0472">Membrane</keyword>
<feature type="transmembrane region" description="Helical" evidence="7">
    <location>
        <begin position="267"/>
        <end position="292"/>
    </location>
</feature>
<evidence type="ECO:0000256" key="4">
    <source>
        <dbReference type="ARBA" id="ARBA00022989"/>
    </source>
</evidence>
<dbReference type="PANTHER" id="PTHR30213">
    <property type="entry name" value="INNER MEMBRANE PROTEIN YHJD"/>
    <property type="match status" value="1"/>
</dbReference>
<keyword evidence="9" id="KW-1185">Reference proteome</keyword>
<reference evidence="8 9" key="1">
    <citation type="submission" date="2023-06" db="EMBL/GenBank/DDBJ databases">
        <title>Cellulomonas sp. MW4 Whole genome sequence.</title>
        <authorList>
            <person name="Park S."/>
        </authorList>
    </citation>
    <scope>NUCLEOTIDE SEQUENCE [LARGE SCALE GENOMIC DNA]</scope>
    <source>
        <strain evidence="8 9">MW4</strain>
    </source>
</reference>
<evidence type="ECO:0000313" key="8">
    <source>
        <dbReference type="EMBL" id="MDM7855684.1"/>
    </source>
</evidence>
<evidence type="ECO:0000313" key="9">
    <source>
        <dbReference type="Proteomes" id="UP001529338"/>
    </source>
</evidence>
<feature type="transmembrane region" description="Helical" evidence="7">
    <location>
        <begin position="230"/>
        <end position="255"/>
    </location>
</feature>
<keyword evidence="2" id="KW-1003">Cell membrane</keyword>
<gene>
    <name evidence="8" type="ORF">QRT04_12160</name>
</gene>
<keyword evidence="3 7" id="KW-0812">Transmembrane</keyword>
<feature type="region of interest" description="Disordered" evidence="6">
    <location>
        <begin position="331"/>
        <end position="356"/>
    </location>
</feature>
<proteinExistence type="predicted"/>
<evidence type="ECO:0000256" key="5">
    <source>
        <dbReference type="ARBA" id="ARBA00023136"/>
    </source>
</evidence>
<feature type="compositionally biased region" description="Basic and acidic residues" evidence="6">
    <location>
        <begin position="341"/>
        <end position="356"/>
    </location>
</feature>
<dbReference type="RefSeq" id="WP_289455541.1">
    <property type="nucleotide sequence ID" value="NZ_JAUCGQ010000001.1"/>
</dbReference>